<dbReference type="GO" id="GO:0015935">
    <property type="term" value="C:small ribosomal subunit"/>
    <property type="evidence" value="ECO:0007669"/>
    <property type="project" value="InterPro"/>
</dbReference>
<proteinExistence type="inferred from homology"/>
<dbReference type="GO" id="GO:0006412">
    <property type="term" value="P:translation"/>
    <property type="evidence" value="ECO:0007669"/>
    <property type="project" value="UniProtKB-UniRule"/>
</dbReference>
<dbReference type="EMBL" id="DVHI01000096">
    <property type="protein sequence ID" value="HIR63418.1"/>
    <property type="molecule type" value="Genomic_DNA"/>
</dbReference>
<evidence type="ECO:0000259" key="10">
    <source>
        <dbReference type="SMART" id="SM01390"/>
    </source>
</evidence>
<dbReference type="PROSITE" id="PS00632">
    <property type="entry name" value="RIBOSOMAL_S4"/>
    <property type="match status" value="1"/>
</dbReference>
<dbReference type="SMART" id="SM00363">
    <property type="entry name" value="S4"/>
    <property type="match status" value="1"/>
</dbReference>
<dbReference type="NCBIfam" id="NF003717">
    <property type="entry name" value="PRK05327.1"/>
    <property type="match status" value="1"/>
</dbReference>
<evidence type="ECO:0000313" key="12">
    <source>
        <dbReference type="Proteomes" id="UP000886744"/>
    </source>
</evidence>
<dbReference type="AlphaFoldDB" id="A0A9D1E2L7"/>
<organism evidence="11 12">
    <name type="scientific">Candidatus Coprenecus avistercoris</name>
    <dbReference type="NCBI Taxonomy" id="2840730"/>
    <lineage>
        <taxon>Bacteria</taxon>
        <taxon>Pseudomonadati</taxon>
        <taxon>Bacteroidota</taxon>
        <taxon>Bacteroidia</taxon>
        <taxon>Bacteroidales</taxon>
        <taxon>Rikenellaceae</taxon>
        <taxon>Rikenellaceae incertae sedis</taxon>
        <taxon>Candidatus Coprenecus</taxon>
    </lineage>
</organism>
<sequence length="200" mass="22938">MARYTGPTTKIARKFGEPIYGPDKYFEKKNYPPGQHGMAKKRKKISEYGNQLKEKQKVKYTYGVLERQFRNTYAKARRMQGRTGENLLMLLESRLDNIVYRMGIAPTRAAARQLVSHCHIVLNGEVCNVPSTIVKPGAVVGVRERSKSLEVIQNSVADTCKYAWIEWNRADLSGKFLNLPERTEIPENINEQLIVELYSK</sequence>
<dbReference type="InterPro" id="IPR036986">
    <property type="entry name" value="S4_RNA-bd_sf"/>
</dbReference>
<feature type="domain" description="Small ribosomal subunit protein uS4 N-terminal" evidence="10">
    <location>
        <begin position="3"/>
        <end position="92"/>
    </location>
</feature>
<evidence type="ECO:0000256" key="5">
    <source>
        <dbReference type="ARBA" id="ARBA00023274"/>
    </source>
</evidence>
<evidence type="ECO:0000259" key="9">
    <source>
        <dbReference type="SMART" id="SM00363"/>
    </source>
</evidence>
<comment type="function">
    <text evidence="7">One of the primary rRNA binding proteins, it binds directly to 16S rRNA where it nucleates assembly of the body of the 30S subunit.</text>
</comment>
<accession>A0A9D1E2L7</accession>
<dbReference type="PANTHER" id="PTHR11831:SF4">
    <property type="entry name" value="SMALL RIBOSOMAL SUBUNIT PROTEIN US4M"/>
    <property type="match status" value="1"/>
</dbReference>
<dbReference type="CDD" id="cd00165">
    <property type="entry name" value="S4"/>
    <property type="match status" value="1"/>
</dbReference>
<dbReference type="PANTHER" id="PTHR11831">
    <property type="entry name" value="30S 40S RIBOSOMAL PROTEIN"/>
    <property type="match status" value="1"/>
</dbReference>
<dbReference type="InterPro" id="IPR001912">
    <property type="entry name" value="Ribosomal_uS4_N"/>
</dbReference>
<dbReference type="SUPFAM" id="SSF55174">
    <property type="entry name" value="Alpha-L RNA-binding motif"/>
    <property type="match status" value="1"/>
</dbReference>
<evidence type="ECO:0000256" key="2">
    <source>
        <dbReference type="ARBA" id="ARBA00022730"/>
    </source>
</evidence>
<dbReference type="Gene3D" id="1.10.1050.10">
    <property type="entry name" value="Ribosomal Protein S4 Delta 41, Chain A, domain 1"/>
    <property type="match status" value="1"/>
</dbReference>
<keyword evidence="3 7" id="KW-0694">RNA-binding</keyword>
<evidence type="ECO:0000256" key="4">
    <source>
        <dbReference type="ARBA" id="ARBA00022980"/>
    </source>
</evidence>
<evidence type="ECO:0000256" key="1">
    <source>
        <dbReference type="ARBA" id="ARBA00007465"/>
    </source>
</evidence>
<name>A0A9D1E2L7_9BACT</name>
<gene>
    <name evidence="7 11" type="primary">rpsD</name>
    <name evidence="11" type="ORF">IAC94_07865</name>
</gene>
<comment type="subunit">
    <text evidence="7">Part of the 30S ribosomal subunit. Contacts protein S5. The interaction surface between S4 and S5 is involved in control of translational fidelity.</text>
</comment>
<comment type="similarity">
    <text evidence="1 7 8">Belongs to the universal ribosomal protein uS4 family.</text>
</comment>
<dbReference type="Proteomes" id="UP000886744">
    <property type="component" value="Unassembled WGS sequence"/>
</dbReference>
<dbReference type="GO" id="GO:0019843">
    <property type="term" value="F:rRNA binding"/>
    <property type="evidence" value="ECO:0007669"/>
    <property type="project" value="UniProtKB-UniRule"/>
</dbReference>
<dbReference type="GO" id="GO:0003735">
    <property type="term" value="F:structural constituent of ribosome"/>
    <property type="evidence" value="ECO:0007669"/>
    <property type="project" value="InterPro"/>
</dbReference>
<dbReference type="InterPro" id="IPR018079">
    <property type="entry name" value="Ribosomal_uS4_CS"/>
</dbReference>
<dbReference type="Pfam" id="PF01479">
    <property type="entry name" value="S4"/>
    <property type="match status" value="1"/>
</dbReference>
<dbReference type="InterPro" id="IPR022801">
    <property type="entry name" value="Ribosomal_uS4"/>
</dbReference>
<keyword evidence="5 7" id="KW-0687">Ribonucleoprotein</keyword>
<dbReference type="Gene3D" id="3.10.290.10">
    <property type="entry name" value="RNA-binding S4 domain"/>
    <property type="match status" value="1"/>
</dbReference>
<reference evidence="11" key="2">
    <citation type="journal article" date="2021" name="PeerJ">
        <title>Extensive microbial diversity within the chicken gut microbiome revealed by metagenomics and culture.</title>
        <authorList>
            <person name="Gilroy R."/>
            <person name="Ravi A."/>
            <person name="Getino M."/>
            <person name="Pursley I."/>
            <person name="Horton D.L."/>
            <person name="Alikhan N.F."/>
            <person name="Baker D."/>
            <person name="Gharbi K."/>
            <person name="Hall N."/>
            <person name="Watson M."/>
            <person name="Adriaenssens E.M."/>
            <person name="Foster-Nyarko E."/>
            <person name="Jarju S."/>
            <person name="Secka A."/>
            <person name="Antonio M."/>
            <person name="Oren A."/>
            <person name="Chaudhuri R.R."/>
            <person name="La Ragione R."/>
            <person name="Hildebrand F."/>
            <person name="Pallen M.J."/>
        </authorList>
    </citation>
    <scope>NUCLEOTIDE SEQUENCE</scope>
    <source>
        <strain evidence="11">ChiHjej13B12-12457</strain>
    </source>
</reference>
<evidence type="ECO:0000313" key="11">
    <source>
        <dbReference type="EMBL" id="HIR63418.1"/>
    </source>
</evidence>
<evidence type="ECO:0000256" key="3">
    <source>
        <dbReference type="ARBA" id="ARBA00022884"/>
    </source>
</evidence>
<dbReference type="HAMAP" id="MF_01306_B">
    <property type="entry name" value="Ribosomal_uS4_B"/>
    <property type="match status" value="1"/>
</dbReference>
<dbReference type="FunFam" id="3.10.290.10:FF:000001">
    <property type="entry name" value="30S ribosomal protein S4"/>
    <property type="match status" value="1"/>
</dbReference>
<feature type="domain" description="RNA-binding S4" evidence="9">
    <location>
        <begin position="93"/>
        <end position="157"/>
    </location>
</feature>
<evidence type="ECO:0000256" key="8">
    <source>
        <dbReference type="RuleBase" id="RU003699"/>
    </source>
</evidence>
<dbReference type="InterPro" id="IPR005709">
    <property type="entry name" value="Ribosomal_uS4_bac-type"/>
</dbReference>
<dbReference type="Pfam" id="PF00163">
    <property type="entry name" value="Ribosomal_S4"/>
    <property type="match status" value="1"/>
</dbReference>
<comment type="caution">
    <text evidence="11">The sequence shown here is derived from an EMBL/GenBank/DDBJ whole genome shotgun (WGS) entry which is preliminary data.</text>
</comment>
<reference evidence="11" key="1">
    <citation type="submission" date="2020-10" db="EMBL/GenBank/DDBJ databases">
        <authorList>
            <person name="Gilroy R."/>
        </authorList>
    </citation>
    <scope>NUCLEOTIDE SEQUENCE</scope>
    <source>
        <strain evidence="11">ChiHjej13B12-12457</strain>
    </source>
</reference>
<keyword evidence="2 7" id="KW-0699">rRNA-binding</keyword>
<dbReference type="InterPro" id="IPR002942">
    <property type="entry name" value="S4_RNA-bd"/>
</dbReference>
<dbReference type="GO" id="GO:0042274">
    <property type="term" value="P:ribosomal small subunit biogenesis"/>
    <property type="evidence" value="ECO:0007669"/>
    <property type="project" value="TreeGrafter"/>
</dbReference>
<protein>
    <recommendedName>
        <fullName evidence="6 7">Small ribosomal subunit protein uS4</fullName>
    </recommendedName>
</protein>
<dbReference type="NCBIfam" id="TIGR01017">
    <property type="entry name" value="rpsD_bact"/>
    <property type="match status" value="1"/>
</dbReference>
<dbReference type="PROSITE" id="PS50889">
    <property type="entry name" value="S4"/>
    <property type="match status" value="1"/>
</dbReference>
<keyword evidence="4 7" id="KW-0689">Ribosomal protein</keyword>
<comment type="function">
    <text evidence="7">With S5 and S12 plays an important role in translational accuracy.</text>
</comment>
<evidence type="ECO:0000256" key="7">
    <source>
        <dbReference type="HAMAP-Rule" id="MF_01306"/>
    </source>
</evidence>
<evidence type="ECO:0000256" key="6">
    <source>
        <dbReference type="ARBA" id="ARBA00035254"/>
    </source>
</evidence>
<dbReference type="SMART" id="SM01390">
    <property type="entry name" value="Ribosomal_S4"/>
    <property type="match status" value="1"/>
</dbReference>